<comment type="caution">
    <text evidence="2">The sequence shown here is derived from an EMBL/GenBank/DDBJ whole genome shotgun (WGS) entry which is preliminary data.</text>
</comment>
<sequence>MPAPAVIVPLNIDRGDENPFSSDNRALSRGRCPSAAITHKPVSPTSPRFREELLVGFCARFTGSSLPGLRGCLFGIPGSRLNSPFLFHAPDGCAAPYQYFNIRRGQTQRHNDQEDKSGPVPLTACQLERERAGKGKEKQTRPKT</sequence>
<evidence type="ECO:0000313" key="2">
    <source>
        <dbReference type="EMBL" id="KAK7463988.1"/>
    </source>
</evidence>
<proteinExistence type="predicted"/>
<reference evidence="2 3" key="1">
    <citation type="journal article" date="2023" name="Sci. Data">
        <title>Genome assembly of the Korean intertidal mud-creeper Batillaria attramentaria.</title>
        <authorList>
            <person name="Patra A.K."/>
            <person name="Ho P.T."/>
            <person name="Jun S."/>
            <person name="Lee S.J."/>
            <person name="Kim Y."/>
            <person name="Won Y.J."/>
        </authorList>
    </citation>
    <scope>NUCLEOTIDE SEQUENCE [LARGE SCALE GENOMIC DNA]</scope>
    <source>
        <strain evidence="2">Wonlab-2016</strain>
    </source>
</reference>
<dbReference type="EMBL" id="JACVVK020000594">
    <property type="protein sequence ID" value="KAK7463988.1"/>
    <property type="molecule type" value="Genomic_DNA"/>
</dbReference>
<feature type="region of interest" description="Disordered" evidence="1">
    <location>
        <begin position="104"/>
        <end position="144"/>
    </location>
</feature>
<protein>
    <submittedName>
        <fullName evidence="2">Uncharacterized protein</fullName>
    </submittedName>
</protein>
<evidence type="ECO:0000256" key="1">
    <source>
        <dbReference type="SAM" id="MobiDB-lite"/>
    </source>
</evidence>
<dbReference type="AlphaFoldDB" id="A0ABD0J7G4"/>
<keyword evidence="3" id="KW-1185">Reference proteome</keyword>
<name>A0ABD0J7G4_9CAEN</name>
<organism evidence="2 3">
    <name type="scientific">Batillaria attramentaria</name>
    <dbReference type="NCBI Taxonomy" id="370345"/>
    <lineage>
        <taxon>Eukaryota</taxon>
        <taxon>Metazoa</taxon>
        <taxon>Spiralia</taxon>
        <taxon>Lophotrochozoa</taxon>
        <taxon>Mollusca</taxon>
        <taxon>Gastropoda</taxon>
        <taxon>Caenogastropoda</taxon>
        <taxon>Sorbeoconcha</taxon>
        <taxon>Cerithioidea</taxon>
        <taxon>Batillariidae</taxon>
        <taxon>Batillaria</taxon>
    </lineage>
</organism>
<gene>
    <name evidence="2" type="ORF">BaRGS_00038028</name>
</gene>
<evidence type="ECO:0000313" key="3">
    <source>
        <dbReference type="Proteomes" id="UP001519460"/>
    </source>
</evidence>
<accession>A0ABD0J7G4</accession>
<dbReference type="Proteomes" id="UP001519460">
    <property type="component" value="Unassembled WGS sequence"/>
</dbReference>
<feature type="compositionally biased region" description="Basic and acidic residues" evidence="1">
    <location>
        <begin position="127"/>
        <end position="144"/>
    </location>
</feature>